<protein>
    <submittedName>
        <fullName evidence="1">Putative ovule protein</fullName>
    </submittedName>
</protein>
<proteinExistence type="predicted"/>
<accession>A0A0V0HNR8</accession>
<organism evidence="1">
    <name type="scientific">Solanum chacoense</name>
    <name type="common">Chaco potato</name>
    <dbReference type="NCBI Taxonomy" id="4108"/>
    <lineage>
        <taxon>Eukaryota</taxon>
        <taxon>Viridiplantae</taxon>
        <taxon>Streptophyta</taxon>
        <taxon>Embryophyta</taxon>
        <taxon>Tracheophyta</taxon>
        <taxon>Spermatophyta</taxon>
        <taxon>Magnoliopsida</taxon>
        <taxon>eudicotyledons</taxon>
        <taxon>Gunneridae</taxon>
        <taxon>Pentapetalae</taxon>
        <taxon>asterids</taxon>
        <taxon>lamiids</taxon>
        <taxon>Solanales</taxon>
        <taxon>Solanaceae</taxon>
        <taxon>Solanoideae</taxon>
        <taxon>Solaneae</taxon>
        <taxon>Solanum</taxon>
    </lineage>
</organism>
<sequence>MMTLEPIFGYLICFEVYFGLCDSTLIKRSSLSLIKQSVRNGIKKNKKLETSFSSSQHSMELL</sequence>
<name>A0A0V0HNR8_SOLCH</name>
<dbReference type="EMBL" id="GEDG01017024">
    <property type="protein sequence ID" value="JAP22034.1"/>
    <property type="molecule type" value="Transcribed_RNA"/>
</dbReference>
<evidence type="ECO:0000313" key="1">
    <source>
        <dbReference type="EMBL" id="JAP22034.1"/>
    </source>
</evidence>
<dbReference type="AlphaFoldDB" id="A0A0V0HNR8"/>
<reference evidence="1" key="1">
    <citation type="submission" date="2015-12" db="EMBL/GenBank/DDBJ databases">
        <title>Gene expression during late stages of embryo sac development: a critical building block for successful pollen-pistil interactions.</title>
        <authorList>
            <person name="Liu Y."/>
            <person name="Joly V."/>
            <person name="Sabar M."/>
            <person name="Matton D.P."/>
        </authorList>
    </citation>
    <scope>NUCLEOTIDE SEQUENCE</scope>
</reference>